<organism evidence="1 2">
    <name type="scientific">Leucocoprinus birnbaumii</name>
    <dbReference type="NCBI Taxonomy" id="56174"/>
    <lineage>
        <taxon>Eukaryota</taxon>
        <taxon>Fungi</taxon>
        <taxon>Dikarya</taxon>
        <taxon>Basidiomycota</taxon>
        <taxon>Agaricomycotina</taxon>
        <taxon>Agaricomycetes</taxon>
        <taxon>Agaricomycetidae</taxon>
        <taxon>Agaricales</taxon>
        <taxon>Agaricineae</taxon>
        <taxon>Agaricaceae</taxon>
        <taxon>Leucocoprinus</taxon>
    </lineage>
</organism>
<gene>
    <name evidence="1" type="ORF">NP233_g3518</name>
</gene>
<proteinExistence type="predicted"/>
<protein>
    <recommendedName>
        <fullName evidence="3">F-box domain-containing protein</fullName>
    </recommendedName>
</protein>
<reference evidence="1" key="1">
    <citation type="submission" date="2022-07" db="EMBL/GenBank/DDBJ databases">
        <title>Genome Sequence of Leucocoprinus birnbaumii.</title>
        <authorList>
            <person name="Buettner E."/>
        </authorList>
    </citation>
    <scope>NUCLEOTIDE SEQUENCE</scope>
    <source>
        <strain evidence="1">VT141</strain>
    </source>
</reference>
<evidence type="ECO:0000313" key="1">
    <source>
        <dbReference type="EMBL" id="KAJ3571785.1"/>
    </source>
</evidence>
<evidence type="ECO:0008006" key="3">
    <source>
        <dbReference type="Google" id="ProtNLM"/>
    </source>
</evidence>
<comment type="caution">
    <text evidence="1">The sequence shown here is derived from an EMBL/GenBank/DDBJ whole genome shotgun (WGS) entry which is preliminary data.</text>
</comment>
<dbReference type="AlphaFoldDB" id="A0AAD5W054"/>
<name>A0AAD5W054_9AGAR</name>
<keyword evidence="2" id="KW-1185">Reference proteome</keyword>
<sequence>MAELPPEILEHIFTGVTGDRCQNYRYFSLVCSSWRGPAQRELFGIATFTVTRLDLLVSSLDHFSYTSLLDNIYLCSLIASVPQLRISLFNSSALDPKFPAFLRLFTRIKKLFLSHNTKLYLFDEHHPHTLKSALLQLIHLPTLTSMVAHAQSLPIWFIPACVHLEDLQWISLPLQHRSVNPHLIGRDSSTCHLTNLYLEGSGANIISFMSWARRNSQSMPMFKVKNVTLCFRSNPHIWNYPFSLFCNATNVTLKFNQSIGSEFEYDPNQLKSLVSLKLVTPLKTAESNDPYKAMYRIFSWLGPFTTSPLLNLQTIQIEILYDTRDKWDQAPLLLQAADRVIERSVVMTRINSHFPQLKEFEVYAPWLRSHHANRIFAVPRSVLPDAVLSCGPRPPGDFEATSSRPKDFAGYGARPFKSYTI</sequence>
<dbReference type="EMBL" id="JANIEX010000170">
    <property type="protein sequence ID" value="KAJ3571785.1"/>
    <property type="molecule type" value="Genomic_DNA"/>
</dbReference>
<evidence type="ECO:0000313" key="2">
    <source>
        <dbReference type="Proteomes" id="UP001213000"/>
    </source>
</evidence>
<accession>A0AAD5W054</accession>
<dbReference type="Proteomes" id="UP001213000">
    <property type="component" value="Unassembled WGS sequence"/>
</dbReference>